<evidence type="ECO:0000313" key="3">
    <source>
        <dbReference type="EMBL" id="SEA09018.1"/>
    </source>
</evidence>
<protein>
    <recommendedName>
        <fullName evidence="2">DUF374 domain-containing protein</fullName>
    </recommendedName>
</protein>
<keyword evidence="4" id="KW-1185">Reference proteome</keyword>
<reference evidence="3 4" key="1">
    <citation type="submission" date="2016-10" db="EMBL/GenBank/DDBJ databases">
        <authorList>
            <person name="de Groot N.N."/>
        </authorList>
    </citation>
    <scope>NUCLEOTIDE SEQUENCE [LARGE SCALE GENOMIC DNA]</scope>
    <source>
        <strain evidence="3 4">DSM 15345</strain>
    </source>
</reference>
<organism evidence="3 4">
    <name type="scientific">Rubrimonas cliftonensis</name>
    <dbReference type="NCBI Taxonomy" id="89524"/>
    <lineage>
        <taxon>Bacteria</taxon>
        <taxon>Pseudomonadati</taxon>
        <taxon>Pseudomonadota</taxon>
        <taxon>Alphaproteobacteria</taxon>
        <taxon>Rhodobacterales</taxon>
        <taxon>Paracoccaceae</taxon>
        <taxon>Rubrimonas</taxon>
    </lineage>
</organism>
<dbReference type="STRING" id="89524.SAMN05444370_10330"/>
<gene>
    <name evidence="3" type="ORF">SAMN05444370_10330</name>
</gene>
<evidence type="ECO:0000256" key="1">
    <source>
        <dbReference type="SAM" id="MobiDB-lite"/>
    </source>
</evidence>
<name>A0A1H3YDM5_9RHOB</name>
<proteinExistence type="predicted"/>
<dbReference type="Proteomes" id="UP000198703">
    <property type="component" value="Unassembled WGS sequence"/>
</dbReference>
<evidence type="ECO:0000313" key="4">
    <source>
        <dbReference type="Proteomes" id="UP000198703"/>
    </source>
</evidence>
<dbReference type="RefSeq" id="WP_093250126.1">
    <property type="nucleotide sequence ID" value="NZ_FNQM01000003.1"/>
</dbReference>
<dbReference type="OrthoDB" id="9810508at2"/>
<dbReference type="EMBL" id="FNQM01000003">
    <property type="protein sequence ID" value="SEA09018.1"/>
    <property type="molecule type" value="Genomic_DNA"/>
</dbReference>
<evidence type="ECO:0000259" key="2">
    <source>
        <dbReference type="Pfam" id="PF04028"/>
    </source>
</evidence>
<sequence length="259" mass="27134">MDLRPRALFGAFGREAAGALAWGYITLCWRTTRWRVERAPGVEAALAGAEGFLVAVWHNRLAFSALAAPEGRRSWAMISANRDGDVIAALTRRFGVSLIRGSSADPGKPGKDKQGRAAAVATVRAVREGGVVAIAVDGPRGPRLRVKPGVAALSALTSAQVVPFAISTRRGRRAGSWDGFLIPVPFDRGVMLAGEPIAPRGAGPEAVAAHRAAVEAALTALTLRADALVGREPEPAADDRGAWDEGGLDDRPDARPDAK</sequence>
<dbReference type="AlphaFoldDB" id="A0A1H3YDM5"/>
<accession>A0A1H3YDM5</accession>
<dbReference type="Pfam" id="PF04028">
    <property type="entry name" value="DUF374"/>
    <property type="match status" value="1"/>
</dbReference>
<dbReference type="InterPro" id="IPR007172">
    <property type="entry name" value="DUF374"/>
</dbReference>
<feature type="region of interest" description="Disordered" evidence="1">
    <location>
        <begin position="229"/>
        <end position="259"/>
    </location>
</feature>
<feature type="domain" description="DUF374" evidence="2">
    <location>
        <begin position="70"/>
        <end position="143"/>
    </location>
</feature>